<feature type="compositionally biased region" description="Polar residues" evidence="4">
    <location>
        <begin position="84"/>
        <end position="94"/>
    </location>
</feature>
<evidence type="ECO:0000313" key="6">
    <source>
        <dbReference type="EMBL" id="CAK9441426.1"/>
    </source>
</evidence>
<reference evidence="6 7" key="1">
    <citation type="submission" date="2024-03" db="EMBL/GenBank/DDBJ databases">
        <authorList>
            <person name="Brejova B."/>
        </authorList>
    </citation>
    <scope>NUCLEOTIDE SEQUENCE [LARGE SCALE GENOMIC DNA]</scope>
    <source>
        <strain evidence="6 7">CBS 14171</strain>
    </source>
</reference>
<dbReference type="EMBL" id="OZ022410">
    <property type="protein sequence ID" value="CAK9441426.1"/>
    <property type="molecule type" value="Genomic_DNA"/>
</dbReference>
<dbReference type="PANTHER" id="PTHR48407">
    <property type="entry name" value="CRANIOFACIAL DEVELOPMENT PROTEIN 1"/>
    <property type="match status" value="1"/>
</dbReference>
<feature type="compositionally biased region" description="Basic and acidic residues" evidence="4">
    <location>
        <begin position="224"/>
        <end position="237"/>
    </location>
</feature>
<dbReference type="InterPro" id="IPR027124">
    <property type="entry name" value="Swc5/CFDP1/2"/>
</dbReference>
<organism evidence="6 7">
    <name type="scientific">Lodderomyces beijingensis</name>
    <dbReference type="NCBI Taxonomy" id="1775926"/>
    <lineage>
        <taxon>Eukaryota</taxon>
        <taxon>Fungi</taxon>
        <taxon>Dikarya</taxon>
        <taxon>Ascomycota</taxon>
        <taxon>Saccharomycotina</taxon>
        <taxon>Pichiomycetes</taxon>
        <taxon>Debaryomycetaceae</taxon>
        <taxon>Candida/Lodderomyces clade</taxon>
        <taxon>Lodderomyces</taxon>
    </lineage>
</organism>
<dbReference type="PROSITE" id="PS51279">
    <property type="entry name" value="BCNT_C"/>
    <property type="match status" value="1"/>
</dbReference>
<dbReference type="Proteomes" id="UP001497383">
    <property type="component" value="Chromosome 6"/>
</dbReference>
<protein>
    <recommendedName>
        <fullName evidence="2">SWR1-complex protein 5</fullName>
    </recommendedName>
</protein>
<feature type="compositionally biased region" description="Acidic residues" evidence="4">
    <location>
        <begin position="38"/>
        <end position="48"/>
    </location>
</feature>
<evidence type="ECO:0000256" key="2">
    <source>
        <dbReference type="ARBA" id="ARBA00019138"/>
    </source>
</evidence>
<accession>A0ABP0ZWC2</accession>
<gene>
    <name evidence="6" type="ORF">LODBEIA_P52940</name>
</gene>
<dbReference type="RefSeq" id="XP_066832232.1">
    <property type="nucleotide sequence ID" value="XM_066975610.1"/>
</dbReference>
<evidence type="ECO:0000256" key="3">
    <source>
        <dbReference type="ARBA" id="ARBA00025222"/>
    </source>
</evidence>
<feature type="compositionally biased region" description="Acidic residues" evidence="4">
    <location>
        <begin position="57"/>
        <end position="69"/>
    </location>
</feature>
<dbReference type="PANTHER" id="PTHR48407:SF1">
    <property type="entry name" value="CRANIOFACIAL DEVELOPMENT PROTEIN 1"/>
    <property type="match status" value="1"/>
</dbReference>
<keyword evidence="7" id="KW-1185">Reference proteome</keyword>
<comment type="function">
    <text evidence="3">Component of the SWR1 complex which mediates the ATP-dependent exchange of histone H2A for the H2A variant HZT1 leading to transcriptional regulation of selected genes by chromatin remodeling. Involved in chromosome stability.</text>
</comment>
<feature type="compositionally biased region" description="Low complexity" evidence="4">
    <location>
        <begin position="211"/>
        <end position="221"/>
    </location>
</feature>
<proteinExistence type="inferred from homology"/>
<evidence type="ECO:0000256" key="1">
    <source>
        <dbReference type="ARBA" id="ARBA00010465"/>
    </source>
</evidence>
<sequence>MSPPDESLRQDAEKKSSQEPMSKEEEEAEGSLKATDAITDESEDDEDYDPTKKYDNIEEESADEDDDEDGGLKADQQEIPDYSKVTSNISQVKTRSQRLHEKEVKRSKYIGKFQTDTSGLVKDTCSLDIESIFAELKQGKITPEVETQDSEQAPSVSVSNNSSSNAGVQPANQDKSDKKVQIQIHYSFAGKLITESKEVDEDSEEAKAYLNSTSSITSNSNDVPNKRSQVEITRTDPHTQQPLQLRIKLKRPSLIDKMLQLSSKKSKLSTLEKSRLDWASFIDKRKIGDELKKHNKAGYLDKQDFLGRMDLKKDEIYLKAKQDDRRRQFQLQNK</sequence>
<evidence type="ECO:0000313" key="7">
    <source>
        <dbReference type="Proteomes" id="UP001497383"/>
    </source>
</evidence>
<evidence type="ECO:0000259" key="5">
    <source>
        <dbReference type="PROSITE" id="PS51279"/>
    </source>
</evidence>
<feature type="region of interest" description="Disordered" evidence="4">
    <location>
        <begin position="1"/>
        <end position="103"/>
    </location>
</feature>
<feature type="region of interest" description="Disordered" evidence="4">
    <location>
        <begin position="138"/>
        <end position="180"/>
    </location>
</feature>
<evidence type="ECO:0000256" key="4">
    <source>
        <dbReference type="SAM" id="MobiDB-lite"/>
    </source>
</evidence>
<feature type="region of interest" description="Disordered" evidence="4">
    <location>
        <begin position="196"/>
        <end position="239"/>
    </location>
</feature>
<feature type="domain" description="BCNT-C" evidence="5">
    <location>
        <begin position="249"/>
        <end position="327"/>
    </location>
</feature>
<feature type="compositionally biased region" description="Low complexity" evidence="4">
    <location>
        <begin position="155"/>
        <end position="165"/>
    </location>
</feature>
<comment type="similarity">
    <text evidence="1">Belongs to the SWC5 family.</text>
</comment>
<name>A0ABP0ZWC2_9ASCO</name>
<dbReference type="GeneID" id="92210490"/>
<dbReference type="Pfam" id="PF07572">
    <property type="entry name" value="BCNT"/>
    <property type="match status" value="1"/>
</dbReference>
<dbReference type="InterPro" id="IPR011421">
    <property type="entry name" value="BCNT-C"/>
</dbReference>
<feature type="compositionally biased region" description="Basic and acidic residues" evidence="4">
    <location>
        <begin position="1"/>
        <end position="23"/>
    </location>
</feature>